<accession>A0ACB8UR95</accession>
<dbReference type="EMBL" id="JALBCA010000145">
    <property type="protein sequence ID" value="KAI2382089.1"/>
    <property type="molecule type" value="Genomic_DNA"/>
</dbReference>
<sequence>MPTSPLPVDVVALPLASIGAKMSIPLSADDADGGGTGSGNTHDGSSFEASGQNPVVSKFSAALCCYPVVKQIARCVDLNTLDALSRTCREFREILLASRQQLKRETLRCRFEALDLGADPASEGVWDIDHPMFSAGKNCAMKPPTASVLKARLRRLCNTCLGAPLSEHLTYRILPDLDSHFVLPAFRPRPKPACSCNETAWFCKPCGQVIRSDDTAYMRVFSWRTRYSTYLGGGLGTGIGDTCRGVQCGRESTCLAANAMEVEIDCQVNNWNGEHSDSSSSGDDDGPGYLRQEIMGVGGVVKNKIKKRVRVGASVEEHDDEREASEYLKRECTGEARSWCGWCYRVVPSQLDLT</sequence>
<gene>
    <name evidence="1" type="ORF">LOY88_006321</name>
</gene>
<evidence type="ECO:0000313" key="1">
    <source>
        <dbReference type="EMBL" id="KAI2382089.1"/>
    </source>
</evidence>
<proteinExistence type="predicted"/>
<name>A0ACB8UR95_9EURO</name>
<organism evidence="1">
    <name type="scientific">Ophidiomyces ophidiicola</name>
    <dbReference type="NCBI Taxonomy" id="1387563"/>
    <lineage>
        <taxon>Eukaryota</taxon>
        <taxon>Fungi</taxon>
        <taxon>Dikarya</taxon>
        <taxon>Ascomycota</taxon>
        <taxon>Pezizomycotina</taxon>
        <taxon>Eurotiomycetes</taxon>
        <taxon>Eurotiomycetidae</taxon>
        <taxon>Onygenales</taxon>
        <taxon>Onygenaceae</taxon>
        <taxon>Ophidiomyces</taxon>
    </lineage>
</organism>
<comment type="caution">
    <text evidence="1">The sequence shown here is derived from an EMBL/GenBank/DDBJ whole genome shotgun (WGS) entry which is preliminary data.</text>
</comment>
<protein>
    <submittedName>
        <fullName evidence="1">Uncharacterized protein</fullName>
    </submittedName>
</protein>
<reference evidence="1" key="1">
    <citation type="journal article" date="2022" name="bioRxiv">
        <title>Population genetic analysis of Ophidiomyces ophidiicola, the causative agent of snake fungal disease, indicates recent introductions to the USA.</title>
        <authorList>
            <person name="Ladner J.T."/>
            <person name="Palmer J.M."/>
            <person name="Ettinger C.L."/>
            <person name="Stajich J.E."/>
            <person name="Farrell T.M."/>
            <person name="Glorioso B.M."/>
            <person name="Lawson B."/>
            <person name="Price S.J."/>
            <person name="Stengle A.G."/>
            <person name="Grear D.A."/>
            <person name="Lorch J.M."/>
        </authorList>
    </citation>
    <scope>NUCLEOTIDE SEQUENCE</scope>
    <source>
        <strain evidence="1">NWHC 24266-5</strain>
    </source>
</reference>